<keyword evidence="1" id="KW-0479">Metal-binding</keyword>
<evidence type="ECO:0000256" key="3">
    <source>
        <dbReference type="ARBA" id="ARBA00022833"/>
    </source>
</evidence>
<name>A0ABY7E4N3_MYAAR</name>
<feature type="region of interest" description="Disordered" evidence="4">
    <location>
        <begin position="93"/>
        <end position="180"/>
    </location>
</feature>
<reference evidence="5" key="1">
    <citation type="submission" date="2022-11" db="EMBL/GenBank/DDBJ databases">
        <title>Centuries of genome instability and evolution in soft-shell clam transmissible cancer (bioRxiv).</title>
        <authorList>
            <person name="Hart S.F.M."/>
            <person name="Yonemitsu M.A."/>
            <person name="Giersch R.M."/>
            <person name="Beal B.F."/>
            <person name="Arriagada G."/>
            <person name="Davis B.W."/>
            <person name="Ostrander E.A."/>
            <person name="Goff S.P."/>
            <person name="Metzger M.J."/>
        </authorList>
    </citation>
    <scope>NUCLEOTIDE SEQUENCE</scope>
    <source>
        <strain evidence="5">MELC-2E11</strain>
        <tissue evidence="5">Siphon/mantle</tissue>
    </source>
</reference>
<keyword evidence="3" id="KW-0862">Zinc</keyword>
<evidence type="ECO:0000256" key="2">
    <source>
        <dbReference type="ARBA" id="ARBA00022771"/>
    </source>
</evidence>
<evidence type="ECO:0000313" key="5">
    <source>
        <dbReference type="EMBL" id="WAR03496.1"/>
    </source>
</evidence>
<evidence type="ECO:0000256" key="1">
    <source>
        <dbReference type="ARBA" id="ARBA00022723"/>
    </source>
</evidence>
<dbReference type="InterPro" id="IPR017907">
    <property type="entry name" value="Znf_RING_CS"/>
</dbReference>
<dbReference type="PROSITE" id="PS00518">
    <property type="entry name" value="ZF_RING_1"/>
    <property type="match status" value="1"/>
</dbReference>
<feature type="compositionally biased region" description="Basic and acidic residues" evidence="4">
    <location>
        <begin position="99"/>
        <end position="155"/>
    </location>
</feature>
<keyword evidence="6" id="KW-1185">Reference proteome</keyword>
<feature type="compositionally biased region" description="Basic and acidic residues" evidence="4">
    <location>
        <begin position="170"/>
        <end position="180"/>
    </location>
</feature>
<dbReference type="EMBL" id="CP111015">
    <property type="protein sequence ID" value="WAR03496.1"/>
    <property type="molecule type" value="Genomic_DNA"/>
</dbReference>
<sequence>MNRNLKPKLVKGLGLHPESVISNECHIPSEEMSQQRGVNPHARSLRYLNPQDTFKTTYGTSYQDMPTAKVSPVYDDYRERDYENYSYYPRDLSPYPMTRDPESKFRDPRPFRTDPQEVYGDRYDGDMSYRSRFEDSTLRRDEYREPIPNRPREQMDEPSYPSMERSQGLHMERGRPGKVSSKAEKLLAQYDDLVAEGQNIDPSELKLEVCNQCFKSNVCMNNLGCGHHYCDECMARMPGADGPFRDSVRWYYNCPFDNKRTSEAKLVRTDPYGRRLGTRPSSR</sequence>
<dbReference type="Proteomes" id="UP001164746">
    <property type="component" value="Chromosome 4"/>
</dbReference>
<protein>
    <recommendedName>
        <fullName evidence="7">RING-type domain-containing protein</fullName>
    </recommendedName>
</protein>
<dbReference type="SUPFAM" id="SSF57850">
    <property type="entry name" value="RING/U-box"/>
    <property type="match status" value="1"/>
</dbReference>
<evidence type="ECO:0000256" key="4">
    <source>
        <dbReference type="SAM" id="MobiDB-lite"/>
    </source>
</evidence>
<proteinExistence type="predicted"/>
<evidence type="ECO:0000313" key="6">
    <source>
        <dbReference type="Proteomes" id="UP001164746"/>
    </source>
</evidence>
<gene>
    <name evidence="5" type="ORF">MAR_010054</name>
</gene>
<evidence type="ECO:0008006" key="7">
    <source>
        <dbReference type="Google" id="ProtNLM"/>
    </source>
</evidence>
<keyword evidence="2" id="KW-0863">Zinc-finger</keyword>
<accession>A0ABY7E4N3</accession>
<organism evidence="5 6">
    <name type="scientific">Mya arenaria</name>
    <name type="common">Soft-shell clam</name>
    <dbReference type="NCBI Taxonomy" id="6604"/>
    <lineage>
        <taxon>Eukaryota</taxon>
        <taxon>Metazoa</taxon>
        <taxon>Spiralia</taxon>
        <taxon>Lophotrochozoa</taxon>
        <taxon>Mollusca</taxon>
        <taxon>Bivalvia</taxon>
        <taxon>Autobranchia</taxon>
        <taxon>Heteroconchia</taxon>
        <taxon>Euheterodonta</taxon>
        <taxon>Imparidentia</taxon>
        <taxon>Neoheterodontei</taxon>
        <taxon>Myida</taxon>
        <taxon>Myoidea</taxon>
        <taxon>Myidae</taxon>
        <taxon>Mya</taxon>
    </lineage>
</organism>